<keyword evidence="7 11" id="KW-1133">Transmembrane helix</keyword>
<feature type="domain" description="General secretion pathway GspH" evidence="12">
    <location>
        <begin position="51"/>
        <end position="161"/>
    </location>
</feature>
<evidence type="ECO:0000256" key="4">
    <source>
        <dbReference type="ARBA" id="ARBA00022481"/>
    </source>
</evidence>
<accession>A0A7Z1AGR9</accession>
<evidence type="ECO:0000313" key="13">
    <source>
        <dbReference type="EMBL" id="ODJ88873.1"/>
    </source>
</evidence>
<dbReference type="Pfam" id="PF12019">
    <property type="entry name" value="GspH"/>
    <property type="match status" value="1"/>
</dbReference>
<keyword evidence="3" id="KW-1003">Cell membrane</keyword>
<dbReference type="GO" id="GO:0005886">
    <property type="term" value="C:plasma membrane"/>
    <property type="evidence" value="ECO:0007669"/>
    <property type="project" value="UniProtKB-SubCell"/>
</dbReference>
<evidence type="ECO:0000256" key="5">
    <source>
        <dbReference type="ARBA" id="ARBA00022519"/>
    </source>
</evidence>
<dbReference type="Proteomes" id="UP000094769">
    <property type="component" value="Unassembled WGS sequence"/>
</dbReference>
<keyword evidence="5" id="KW-0997">Cell inner membrane</keyword>
<sequence length="172" mass="19254">MKVNHSTNAAANQRGFTLIEVMVVVVIIGILINFVTLSLGRSSPQDQLKTEAQRLSNLIGLASEEALLRSVLIGVDISEEDYGFLRLEEGVWQPMEDNLFRSRQLPEGMEFSIASSQQSGEDDEENIPEIILLNSGEMTPFELKLSSDRLESYYRLTGSEMGERTLDHVSPY</sequence>
<evidence type="ECO:0000256" key="6">
    <source>
        <dbReference type="ARBA" id="ARBA00022692"/>
    </source>
</evidence>
<dbReference type="InterPro" id="IPR022346">
    <property type="entry name" value="T2SS_GspH"/>
</dbReference>
<protein>
    <recommendedName>
        <fullName evidence="2">Type II secretion system protein H</fullName>
    </recommendedName>
    <alternativeName>
        <fullName evidence="10">General secretion pathway protein H</fullName>
    </alternativeName>
</protein>
<evidence type="ECO:0000256" key="1">
    <source>
        <dbReference type="ARBA" id="ARBA00004377"/>
    </source>
</evidence>
<dbReference type="InterPro" id="IPR002416">
    <property type="entry name" value="T2SS_protein-GspH"/>
</dbReference>
<dbReference type="NCBIfam" id="TIGR01708">
    <property type="entry name" value="typeII_sec_gspH"/>
    <property type="match status" value="1"/>
</dbReference>
<keyword evidence="14" id="KW-1185">Reference proteome</keyword>
<keyword evidence="4" id="KW-0488">Methylation</keyword>
<evidence type="ECO:0000256" key="8">
    <source>
        <dbReference type="ARBA" id="ARBA00023136"/>
    </source>
</evidence>
<evidence type="ECO:0000256" key="10">
    <source>
        <dbReference type="ARBA" id="ARBA00030775"/>
    </source>
</evidence>
<dbReference type="AlphaFoldDB" id="A0A7Z1AGR9"/>
<dbReference type="PRINTS" id="PR00885">
    <property type="entry name" value="BCTERIALGSPH"/>
</dbReference>
<dbReference type="RefSeq" id="WP_083220554.1">
    <property type="nucleotide sequence ID" value="NZ_MARB01000004.1"/>
</dbReference>
<comment type="caution">
    <text evidence="13">The sequence shown here is derived from an EMBL/GenBank/DDBJ whole genome shotgun (WGS) entry which is preliminary data.</text>
</comment>
<keyword evidence="8 11" id="KW-0472">Membrane</keyword>
<dbReference type="NCBIfam" id="TIGR02532">
    <property type="entry name" value="IV_pilin_GFxxxE"/>
    <property type="match status" value="1"/>
</dbReference>
<evidence type="ECO:0000313" key="14">
    <source>
        <dbReference type="Proteomes" id="UP000094769"/>
    </source>
</evidence>
<organism evidence="13 14">
    <name type="scientific">Candidatus Thiodiazotropha endolucinida</name>
    <dbReference type="NCBI Taxonomy" id="1655433"/>
    <lineage>
        <taxon>Bacteria</taxon>
        <taxon>Pseudomonadati</taxon>
        <taxon>Pseudomonadota</taxon>
        <taxon>Gammaproteobacteria</taxon>
        <taxon>Chromatiales</taxon>
        <taxon>Sedimenticolaceae</taxon>
        <taxon>Candidatus Thiodiazotropha</taxon>
    </lineage>
</organism>
<evidence type="ECO:0000256" key="3">
    <source>
        <dbReference type="ARBA" id="ARBA00022475"/>
    </source>
</evidence>
<reference evidence="13 14" key="1">
    <citation type="submission" date="2016-06" db="EMBL/GenBank/DDBJ databases">
        <title>Genome sequence of endosymbiont of Candidatus Endolucinida thiodiazotropha.</title>
        <authorList>
            <person name="Poehlein A."/>
            <person name="Koenig S."/>
            <person name="Heiden S.E."/>
            <person name="Thuermer A."/>
            <person name="Voget S."/>
            <person name="Daniel R."/>
            <person name="Markert S."/>
            <person name="Gros O."/>
            <person name="Schweder T."/>
        </authorList>
    </citation>
    <scope>NUCLEOTIDE SEQUENCE [LARGE SCALE GENOMIC DNA]</scope>
    <source>
        <strain evidence="13 14">COS</strain>
    </source>
</reference>
<evidence type="ECO:0000256" key="11">
    <source>
        <dbReference type="SAM" id="Phobius"/>
    </source>
</evidence>
<comment type="subcellular location">
    <subcellularLocation>
        <location evidence="1">Cell inner membrane</location>
        <topology evidence="1">Single-pass membrane protein</topology>
    </subcellularLocation>
</comment>
<dbReference type="OrthoDB" id="5730913at2"/>
<feature type="transmembrane region" description="Helical" evidence="11">
    <location>
        <begin position="16"/>
        <end position="39"/>
    </location>
</feature>
<dbReference type="InterPro" id="IPR049875">
    <property type="entry name" value="TypeII_GspH"/>
</dbReference>
<dbReference type="InterPro" id="IPR012902">
    <property type="entry name" value="N_methyl_site"/>
</dbReference>
<dbReference type="EMBL" id="MARB01000004">
    <property type="protein sequence ID" value="ODJ88873.1"/>
    <property type="molecule type" value="Genomic_DNA"/>
</dbReference>
<dbReference type="Pfam" id="PF07963">
    <property type="entry name" value="N_methyl"/>
    <property type="match status" value="1"/>
</dbReference>
<dbReference type="Gene3D" id="3.55.40.10">
    <property type="entry name" value="minor pseudopilin epsh domain"/>
    <property type="match status" value="1"/>
</dbReference>
<name>A0A7Z1AGR9_9GAMM</name>
<keyword evidence="6 11" id="KW-0812">Transmembrane</keyword>
<dbReference type="InterPro" id="IPR045584">
    <property type="entry name" value="Pilin-like"/>
</dbReference>
<evidence type="ECO:0000256" key="2">
    <source>
        <dbReference type="ARBA" id="ARBA00021549"/>
    </source>
</evidence>
<dbReference type="GO" id="GO:0015627">
    <property type="term" value="C:type II protein secretion system complex"/>
    <property type="evidence" value="ECO:0007669"/>
    <property type="project" value="InterPro"/>
</dbReference>
<dbReference type="SUPFAM" id="SSF54523">
    <property type="entry name" value="Pili subunits"/>
    <property type="match status" value="1"/>
</dbReference>
<proteinExistence type="inferred from homology"/>
<dbReference type="GO" id="GO:0015628">
    <property type="term" value="P:protein secretion by the type II secretion system"/>
    <property type="evidence" value="ECO:0007669"/>
    <property type="project" value="InterPro"/>
</dbReference>
<evidence type="ECO:0000256" key="7">
    <source>
        <dbReference type="ARBA" id="ARBA00022989"/>
    </source>
</evidence>
<gene>
    <name evidence="13" type="primary">gspH</name>
    <name evidence="13" type="ORF">CODIS_09680</name>
</gene>
<evidence type="ECO:0000256" key="9">
    <source>
        <dbReference type="ARBA" id="ARBA00025772"/>
    </source>
</evidence>
<evidence type="ECO:0000259" key="12">
    <source>
        <dbReference type="Pfam" id="PF12019"/>
    </source>
</evidence>
<comment type="similarity">
    <text evidence="9">Belongs to the GSP H family.</text>
</comment>